<feature type="domain" description="XPG-I" evidence="4">
    <location>
        <begin position="108"/>
        <end position="180"/>
    </location>
</feature>
<dbReference type="SUPFAM" id="SSF47807">
    <property type="entry name" value="5' to 3' exonuclease, C-terminal subdomain"/>
    <property type="match status" value="1"/>
</dbReference>
<dbReference type="Pfam" id="PF18380">
    <property type="entry name" value="GEN1_C"/>
    <property type="match status" value="1"/>
</dbReference>
<keyword evidence="7" id="KW-1185">Reference proteome</keyword>
<dbReference type="Pfam" id="PF00867">
    <property type="entry name" value="XPG_I"/>
    <property type="match status" value="1"/>
</dbReference>
<dbReference type="GO" id="GO:0017108">
    <property type="term" value="F:5'-flap endonuclease activity"/>
    <property type="evidence" value="ECO:0007669"/>
    <property type="project" value="TreeGrafter"/>
</dbReference>
<feature type="compositionally biased region" description="Low complexity" evidence="3">
    <location>
        <begin position="812"/>
        <end position="836"/>
    </location>
</feature>
<dbReference type="SUPFAM" id="SSF88723">
    <property type="entry name" value="PIN domain-like"/>
    <property type="match status" value="1"/>
</dbReference>
<dbReference type="CDD" id="cd09906">
    <property type="entry name" value="H3TH_YEN1"/>
    <property type="match status" value="1"/>
</dbReference>
<evidence type="ECO:0000259" key="4">
    <source>
        <dbReference type="SMART" id="SM00484"/>
    </source>
</evidence>
<accession>A0AAN9V3G7</accession>
<evidence type="ECO:0000256" key="3">
    <source>
        <dbReference type="SAM" id="MobiDB-lite"/>
    </source>
</evidence>
<dbReference type="Pfam" id="PF00752">
    <property type="entry name" value="XPG_N"/>
    <property type="match status" value="1"/>
</dbReference>
<dbReference type="InterPro" id="IPR006086">
    <property type="entry name" value="XPG-I_dom"/>
</dbReference>
<dbReference type="Gene3D" id="3.40.50.1010">
    <property type="entry name" value="5'-nuclease"/>
    <property type="match status" value="2"/>
</dbReference>
<organism evidence="6 7">
    <name type="scientific">Diatrype stigma</name>
    <dbReference type="NCBI Taxonomy" id="117547"/>
    <lineage>
        <taxon>Eukaryota</taxon>
        <taxon>Fungi</taxon>
        <taxon>Dikarya</taxon>
        <taxon>Ascomycota</taxon>
        <taxon>Pezizomycotina</taxon>
        <taxon>Sordariomycetes</taxon>
        <taxon>Xylariomycetidae</taxon>
        <taxon>Xylariales</taxon>
        <taxon>Diatrypaceae</taxon>
        <taxon>Diatrype</taxon>
    </lineage>
</organism>
<evidence type="ECO:0000313" key="7">
    <source>
        <dbReference type="Proteomes" id="UP001320420"/>
    </source>
</evidence>
<dbReference type="InterPro" id="IPR006084">
    <property type="entry name" value="XPG/Rad2"/>
</dbReference>
<evidence type="ECO:0008006" key="8">
    <source>
        <dbReference type="Google" id="ProtNLM"/>
    </source>
</evidence>
<evidence type="ECO:0000313" key="6">
    <source>
        <dbReference type="EMBL" id="KAK7753794.1"/>
    </source>
</evidence>
<dbReference type="PRINTS" id="PR00853">
    <property type="entry name" value="XPGRADSUPER"/>
</dbReference>
<dbReference type="FunFam" id="3.40.50.1010:FF:000037">
    <property type="entry name" value="Rad2-like endonuclease, putative (AFU_orthologue AFUA_3G13260)"/>
    <property type="match status" value="1"/>
</dbReference>
<evidence type="ECO:0000256" key="2">
    <source>
        <dbReference type="ARBA" id="ARBA00022801"/>
    </source>
</evidence>
<dbReference type="Gene3D" id="1.10.150.20">
    <property type="entry name" value="5' to 3' exonuclease, C-terminal subdomain"/>
    <property type="match status" value="1"/>
</dbReference>
<dbReference type="InterPro" id="IPR006085">
    <property type="entry name" value="XPG_DNA_repair_N"/>
</dbReference>
<name>A0AAN9V3G7_9PEZI</name>
<dbReference type="InterPro" id="IPR036279">
    <property type="entry name" value="5-3_exonuclease_C_sf"/>
</dbReference>
<dbReference type="GO" id="GO:0008821">
    <property type="term" value="F:crossover junction DNA endonuclease activity"/>
    <property type="evidence" value="ECO:0007669"/>
    <property type="project" value="InterPro"/>
</dbReference>
<feature type="compositionally biased region" description="Acidic residues" evidence="3">
    <location>
        <begin position="796"/>
        <end position="811"/>
    </location>
</feature>
<reference evidence="6 7" key="1">
    <citation type="submission" date="2024-02" db="EMBL/GenBank/DDBJ databases">
        <title>De novo assembly and annotation of 12 fungi associated with fruit tree decline syndrome in Ontario, Canada.</title>
        <authorList>
            <person name="Sulman M."/>
            <person name="Ellouze W."/>
            <person name="Ilyukhin E."/>
        </authorList>
    </citation>
    <scope>NUCLEOTIDE SEQUENCE [LARGE SCALE GENOMIC DNA]</scope>
    <source>
        <strain evidence="6 7">M11/M66-122</strain>
    </source>
</reference>
<sequence length="964" mass="104592">MGIKGIYKEIGPGKRIAVTKLAVDTLEQTGRPFRLAIDISIWQFQVQAAKGGSNPAIRTLFYRLLRLLGLYIQPIFVFDGPNKPAFKRNKRSGRGDGVATSMAKRMIRLFGFEAHDAPGEAEAECALLQQQGIVDAVLSEDVDTIMFGCKRTLRNWSAEGTRAKTPTHVSMHDVEELQQGGSGLDREGMVLVALMSGGDYLPEGIPGAGVKLACEAARAGFGKRLCQLKRADTSELNSWREWLTYELRNNESGFFRTRHKALHVPDDFPNLDVLRYYTHPVVSPASVLERLRNQTWGRPVDVQGLREFVRETFDWSYRIGAIKFIRVLAPCLLVRKLMDRSSRGGQESEDISSIREGELELVNSISSKRAHFSTDTTPELRVSFIPTNIVGYDFQEEPEEVISFGRDGLALNSDDEFGDEAEAVATKTAKKPFSPTEPDLFWLPETIAKFGIPLMVEDWEEAQRNKAKKQQKAKAPKQKAKVSSASAGALNKFAKVTKNIPKSTKSDESSVPPASQAELPPPATAPADIRTSLGAITGSSQETFPPVPCSQIPEKPRRSTTRSSKQTRSTSTTTKKSSRNAPAPATPNKVNPWTIASSQASSRRATTSTSTNANSKTNTTPTKSTPTGSFEAIVIPSSSPPTSPPACLQPAVRRPQRQQQKEASNNSPPSSHFPAAPSSPPLLISSSPPRPTNNKRRSTTPPPQPSPETVAPLHNSSARGASRRMRSPASPPPSLWLESPSPKPRRNKLARTESLPIEHSTTPRKHAAAGASKAPAQRGFARAQTIAVDTTLLSDSDLEAGGGEEEDDSDLDLPPLSSLANKLPAGAGTAKAKAVARSTRNAPLSSPFLLLSSPEPKPQDHHHHAADLSFVGARKGQEATTSTAAEAATAEATGRDDGSHQRLRMTKLYVPRKSIPGYFKEIDVSVDEAEVLKAHVAADGLGGGRRGRAWRRSDIECIDLTGYD</sequence>
<dbReference type="FunFam" id="3.40.50.1010:FF:000051">
    <property type="entry name" value="Rad2-like endonuclease, putative (AFU_orthologue AFUA_3G13260)"/>
    <property type="match status" value="1"/>
</dbReference>
<feature type="compositionally biased region" description="Low complexity" evidence="3">
    <location>
        <begin position="561"/>
        <end position="575"/>
    </location>
</feature>
<feature type="region of interest" description="Disordered" evidence="3">
    <location>
        <begin position="874"/>
        <end position="900"/>
    </location>
</feature>
<dbReference type="EMBL" id="JAKJXP020000025">
    <property type="protein sequence ID" value="KAK7753794.1"/>
    <property type="molecule type" value="Genomic_DNA"/>
</dbReference>
<dbReference type="PANTHER" id="PTHR11081:SF75">
    <property type="entry name" value="ENDONUCLEASE, PUTATIVE (AFU_ORTHOLOGUE AFUA_3G13260)-RELATED"/>
    <property type="match status" value="1"/>
</dbReference>
<proteinExistence type="predicted"/>
<dbReference type="SMART" id="SM00484">
    <property type="entry name" value="XPGI"/>
    <property type="match status" value="1"/>
</dbReference>
<evidence type="ECO:0000259" key="5">
    <source>
        <dbReference type="SMART" id="SM00485"/>
    </source>
</evidence>
<dbReference type="GO" id="GO:0006281">
    <property type="term" value="P:DNA repair"/>
    <property type="evidence" value="ECO:0007669"/>
    <property type="project" value="UniProtKB-ARBA"/>
</dbReference>
<feature type="compositionally biased region" description="Basic residues" evidence="3">
    <location>
        <begin position="465"/>
        <end position="480"/>
    </location>
</feature>
<gene>
    <name evidence="6" type="ORF">SLS62_004159</name>
</gene>
<feature type="region of interest" description="Disordered" evidence="3">
    <location>
        <begin position="465"/>
        <end position="838"/>
    </location>
</feature>
<feature type="domain" description="XPG N-terminal" evidence="5">
    <location>
        <begin position="1"/>
        <end position="101"/>
    </location>
</feature>
<dbReference type="InterPro" id="IPR029060">
    <property type="entry name" value="PIN-like_dom_sf"/>
</dbReference>
<feature type="compositionally biased region" description="Low complexity" evidence="3">
    <location>
        <begin position="664"/>
        <end position="687"/>
    </location>
</feature>
<dbReference type="InterPro" id="IPR041177">
    <property type="entry name" value="GEN1_C"/>
</dbReference>
<evidence type="ECO:0000256" key="1">
    <source>
        <dbReference type="ARBA" id="ARBA00022722"/>
    </source>
</evidence>
<comment type="caution">
    <text evidence="6">The sequence shown here is derived from an EMBL/GenBank/DDBJ whole genome shotgun (WGS) entry which is preliminary data.</text>
</comment>
<keyword evidence="2" id="KW-0378">Hydrolase</keyword>
<feature type="compositionally biased region" description="Low complexity" evidence="3">
    <location>
        <begin position="878"/>
        <end position="892"/>
    </location>
</feature>
<keyword evidence="1" id="KW-0540">Nuclease</keyword>
<dbReference type="PANTHER" id="PTHR11081">
    <property type="entry name" value="FLAP ENDONUCLEASE FAMILY MEMBER"/>
    <property type="match status" value="1"/>
</dbReference>
<dbReference type="AlphaFoldDB" id="A0AAN9V3G7"/>
<feature type="compositionally biased region" description="Low complexity" evidence="3">
    <location>
        <begin position="596"/>
        <end position="627"/>
    </location>
</feature>
<dbReference type="Proteomes" id="UP001320420">
    <property type="component" value="Unassembled WGS sequence"/>
</dbReference>
<dbReference type="InterPro" id="IPR037316">
    <property type="entry name" value="Yen1_H3TH"/>
</dbReference>
<protein>
    <recommendedName>
        <fullName evidence="8">Flap structure-specific endonuclease</fullName>
    </recommendedName>
</protein>
<dbReference type="CDD" id="cd09870">
    <property type="entry name" value="PIN_YEN1"/>
    <property type="match status" value="1"/>
</dbReference>
<dbReference type="SMART" id="SM00485">
    <property type="entry name" value="XPGN"/>
    <property type="match status" value="1"/>
</dbReference>